<evidence type="ECO:0000259" key="1">
    <source>
        <dbReference type="PROSITE" id="PS50801"/>
    </source>
</evidence>
<reference evidence="2" key="1">
    <citation type="journal article" date="2014" name="Int. J. Syst. Evol. Microbiol.">
        <title>Complete genome sequence of Corynebacterium casei LMG S-19264T (=DSM 44701T), isolated from a smear-ripened cheese.</title>
        <authorList>
            <consortium name="US DOE Joint Genome Institute (JGI-PGF)"/>
            <person name="Walter F."/>
            <person name="Albersmeier A."/>
            <person name="Kalinowski J."/>
            <person name="Ruckert C."/>
        </authorList>
    </citation>
    <scope>NUCLEOTIDE SEQUENCE</scope>
    <source>
        <strain evidence="2">JCM 3093</strain>
    </source>
</reference>
<organism evidence="2 3">
    <name type="scientific">Planomonospora parontospora</name>
    <dbReference type="NCBI Taxonomy" id="58119"/>
    <lineage>
        <taxon>Bacteria</taxon>
        <taxon>Bacillati</taxon>
        <taxon>Actinomycetota</taxon>
        <taxon>Actinomycetes</taxon>
        <taxon>Streptosporangiales</taxon>
        <taxon>Streptosporangiaceae</taxon>
        <taxon>Planomonospora</taxon>
    </lineage>
</organism>
<name>A0AA37F605_9ACTN</name>
<accession>A0AA37F605</accession>
<sequence length="294" mass="31989">MTAGSLVRQVRDVEPGDHLCLPFSDDAEQREVATAFIAGGLARGERVLYFTDRRAPETVHSWLPADDLAAALRSGRLSVRTAEDSYLAAGRFDPDAMVTALKEETERSLRDGCTGLRVSGEMSWALRDVPGAEGLEDYERKVAAVFATGLSSAVCQYDTRLFGPARTRVFTCCHPGVVGMNALYHDGLVRIVPAYQAGHRTIRVTGTIDQSNAHGLAAALQTAAGRHGDIHVDLSELEFIDVAGLRTLALAAGRLDPARRLRLLHLAPMLRDIMHLVGWDREPQLVLATEADRP</sequence>
<evidence type="ECO:0000313" key="3">
    <source>
        <dbReference type="Proteomes" id="UP000627984"/>
    </source>
</evidence>
<dbReference type="RefSeq" id="WP_191896131.1">
    <property type="nucleotide sequence ID" value="NZ_BMQD01000012.1"/>
</dbReference>
<dbReference type="InterPro" id="IPR025847">
    <property type="entry name" value="MEDS_domain"/>
</dbReference>
<dbReference type="InterPro" id="IPR058548">
    <property type="entry name" value="MlaB-like_STAS"/>
</dbReference>
<dbReference type="CDD" id="cd07043">
    <property type="entry name" value="STAS_anti-anti-sigma_factors"/>
    <property type="match status" value="1"/>
</dbReference>
<dbReference type="InterPro" id="IPR036513">
    <property type="entry name" value="STAS_dom_sf"/>
</dbReference>
<dbReference type="InterPro" id="IPR002645">
    <property type="entry name" value="STAS_dom"/>
</dbReference>
<dbReference type="PROSITE" id="PS50801">
    <property type="entry name" value="STAS"/>
    <property type="match status" value="1"/>
</dbReference>
<proteinExistence type="predicted"/>
<dbReference type="Gene3D" id="3.30.750.24">
    <property type="entry name" value="STAS domain"/>
    <property type="match status" value="1"/>
</dbReference>
<dbReference type="AlphaFoldDB" id="A0AA37F605"/>
<gene>
    <name evidence="2" type="ORF">GCM10010126_40550</name>
</gene>
<evidence type="ECO:0000313" key="2">
    <source>
        <dbReference type="EMBL" id="GGK77138.1"/>
    </source>
</evidence>
<dbReference type="Proteomes" id="UP000627984">
    <property type="component" value="Unassembled WGS sequence"/>
</dbReference>
<reference evidence="2" key="2">
    <citation type="submission" date="2022-09" db="EMBL/GenBank/DDBJ databases">
        <authorList>
            <person name="Sun Q."/>
            <person name="Ohkuma M."/>
        </authorList>
    </citation>
    <scope>NUCLEOTIDE SEQUENCE</scope>
    <source>
        <strain evidence="2">JCM 3093</strain>
    </source>
</reference>
<comment type="caution">
    <text evidence="2">The sequence shown here is derived from an EMBL/GenBank/DDBJ whole genome shotgun (WGS) entry which is preliminary data.</text>
</comment>
<dbReference type="Pfam" id="PF14417">
    <property type="entry name" value="MEDS"/>
    <property type="match status" value="1"/>
</dbReference>
<feature type="domain" description="STAS" evidence="1">
    <location>
        <begin position="202"/>
        <end position="278"/>
    </location>
</feature>
<dbReference type="EMBL" id="BMQD01000012">
    <property type="protein sequence ID" value="GGK77138.1"/>
    <property type="molecule type" value="Genomic_DNA"/>
</dbReference>
<dbReference type="Pfam" id="PF13466">
    <property type="entry name" value="STAS_2"/>
    <property type="match status" value="1"/>
</dbReference>
<protein>
    <recommendedName>
        <fullName evidence="1">STAS domain-containing protein</fullName>
    </recommendedName>
</protein>
<dbReference type="SUPFAM" id="SSF52091">
    <property type="entry name" value="SpoIIaa-like"/>
    <property type="match status" value="1"/>
</dbReference>